<keyword evidence="4" id="KW-0804">Transcription</keyword>
<evidence type="ECO:0000256" key="4">
    <source>
        <dbReference type="ARBA" id="ARBA00023163"/>
    </source>
</evidence>
<dbReference type="Gene3D" id="3.40.190.290">
    <property type="match status" value="1"/>
</dbReference>
<dbReference type="RefSeq" id="WP_408977657.1">
    <property type="nucleotide sequence ID" value="NZ_JBJUVG010000009.1"/>
</dbReference>
<evidence type="ECO:0000256" key="2">
    <source>
        <dbReference type="ARBA" id="ARBA00023015"/>
    </source>
</evidence>
<dbReference type="PANTHER" id="PTHR30346:SF0">
    <property type="entry name" value="HCA OPERON TRANSCRIPTIONAL ACTIVATOR HCAR"/>
    <property type="match status" value="1"/>
</dbReference>
<feature type="domain" description="HTH lysR-type" evidence="5">
    <location>
        <begin position="1"/>
        <end position="58"/>
    </location>
</feature>
<reference evidence="6 7" key="1">
    <citation type="journal article" date="2016" name="Int. J. Syst. Evol. Microbiol.">
        <title>Peptococcus simiae sp. nov., isolated from rhesus macaque faeces and emended description of the genus Peptococcus.</title>
        <authorList>
            <person name="Shkoporov A.N."/>
            <person name="Efimov B.A."/>
            <person name="Kondova I."/>
            <person name="Ouwerling B."/>
            <person name="Chaplin A.V."/>
            <person name="Shcherbakova V.A."/>
            <person name="Langermans J.A.M."/>
        </authorList>
    </citation>
    <scope>NUCLEOTIDE SEQUENCE [LARGE SCALE GENOMIC DNA]</scope>
    <source>
        <strain evidence="6 7">M108</strain>
    </source>
</reference>
<dbReference type="PRINTS" id="PR00039">
    <property type="entry name" value="HTHLYSR"/>
</dbReference>
<accession>A0ABW9GZK3</accession>
<keyword evidence="3" id="KW-0238">DNA-binding</keyword>
<protein>
    <submittedName>
        <fullName evidence="6">LysR family transcriptional regulator</fullName>
    </submittedName>
</protein>
<organism evidence="6 7">
    <name type="scientific">Peptococcus simiae</name>
    <dbReference type="NCBI Taxonomy" id="1643805"/>
    <lineage>
        <taxon>Bacteria</taxon>
        <taxon>Bacillati</taxon>
        <taxon>Bacillota</taxon>
        <taxon>Clostridia</taxon>
        <taxon>Eubacteriales</taxon>
        <taxon>Peptococcaceae</taxon>
        <taxon>Peptococcus</taxon>
    </lineage>
</organism>
<dbReference type="SUPFAM" id="SSF46785">
    <property type="entry name" value="Winged helix' DNA-binding domain"/>
    <property type="match status" value="1"/>
</dbReference>
<keyword evidence="2" id="KW-0805">Transcription regulation</keyword>
<dbReference type="InterPro" id="IPR005119">
    <property type="entry name" value="LysR_subst-bd"/>
</dbReference>
<comment type="similarity">
    <text evidence="1">Belongs to the LysR transcriptional regulatory family.</text>
</comment>
<dbReference type="CDD" id="cd05466">
    <property type="entry name" value="PBP2_LTTR_substrate"/>
    <property type="match status" value="1"/>
</dbReference>
<dbReference type="PANTHER" id="PTHR30346">
    <property type="entry name" value="TRANSCRIPTIONAL DUAL REGULATOR HCAR-RELATED"/>
    <property type="match status" value="1"/>
</dbReference>
<evidence type="ECO:0000256" key="1">
    <source>
        <dbReference type="ARBA" id="ARBA00009437"/>
    </source>
</evidence>
<evidence type="ECO:0000313" key="6">
    <source>
        <dbReference type="EMBL" id="MFM9414042.1"/>
    </source>
</evidence>
<evidence type="ECO:0000256" key="3">
    <source>
        <dbReference type="ARBA" id="ARBA00023125"/>
    </source>
</evidence>
<evidence type="ECO:0000259" key="5">
    <source>
        <dbReference type="PROSITE" id="PS50931"/>
    </source>
</evidence>
<dbReference type="Pfam" id="PF03466">
    <property type="entry name" value="LysR_substrate"/>
    <property type="match status" value="1"/>
</dbReference>
<dbReference type="Gene3D" id="1.10.10.10">
    <property type="entry name" value="Winged helix-like DNA-binding domain superfamily/Winged helix DNA-binding domain"/>
    <property type="match status" value="1"/>
</dbReference>
<dbReference type="Proteomes" id="UP001631949">
    <property type="component" value="Unassembled WGS sequence"/>
</dbReference>
<gene>
    <name evidence="6" type="ORF">ACKQTC_06650</name>
</gene>
<dbReference type="InterPro" id="IPR036390">
    <property type="entry name" value="WH_DNA-bd_sf"/>
</dbReference>
<evidence type="ECO:0000313" key="7">
    <source>
        <dbReference type="Proteomes" id="UP001631949"/>
    </source>
</evidence>
<proteinExistence type="inferred from homology"/>
<dbReference type="EMBL" id="JBJUVG010000009">
    <property type="protein sequence ID" value="MFM9414042.1"/>
    <property type="molecule type" value="Genomic_DNA"/>
</dbReference>
<dbReference type="InterPro" id="IPR036388">
    <property type="entry name" value="WH-like_DNA-bd_sf"/>
</dbReference>
<sequence length="313" mass="36074">MQLNQLQQILTLENYSSISEAARRLYISQPALSATLNDFESEIGVILFKRTRAGIQLTAEGRVILESIRKILKEVNFIENYARQPEAYTGEISLVVGYSFEFLYPPIIHFFKEQFPQAVLKPLYDVPPNIASGVNQGLIDFAIATVYNPDGTISQDLSDKAYQGLTVRKLREIQTIAILHRDNPLAQRPSLNLSDLSDEQLILGRQFDIHYFTALKRFSKYPIQNINRSTIYDLLDRNYGVFIDATPLPLDQYQAILAKYAIKPLYNDILPQADAYFHWPAYLIYKSHPPTHLHQAFLDNLERIFDHYKLFID</sequence>
<dbReference type="SUPFAM" id="SSF53850">
    <property type="entry name" value="Periplasmic binding protein-like II"/>
    <property type="match status" value="1"/>
</dbReference>
<comment type="caution">
    <text evidence="6">The sequence shown here is derived from an EMBL/GenBank/DDBJ whole genome shotgun (WGS) entry which is preliminary data.</text>
</comment>
<keyword evidence="7" id="KW-1185">Reference proteome</keyword>
<dbReference type="PROSITE" id="PS50931">
    <property type="entry name" value="HTH_LYSR"/>
    <property type="match status" value="1"/>
</dbReference>
<dbReference type="InterPro" id="IPR000847">
    <property type="entry name" value="LysR_HTH_N"/>
</dbReference>
<name>A0ABW9GZK3_9FIRM</name>
<dbReference type="Pfam" id="PF00126">
    <property type="entry name" value="HTH_1"/>
    <property type="match status" value="1"/>
</dbReference>